<name>A0AAE1ARS5_9GAST</name>
<keyword evidence="3" id="KW-1185">Reference proteome</keyword>
<evidence type="ECO:0000313" key="3">
    <source>
        <dbReference type="Proteomes" id="UP001283361"/>
    </source>
</evidence>
<protein>
    <submittedName>
        <fullName evidence="2">Uncharacterized protein</fullName>
    </submittedName>
</protein>
<feature type="region of interest" description="Disordered" evidence="1">
    <location>
        <begin position="1"/>
        <end position="26"/>
    </location>
</feature>
<evidence type="ECO:0000313" key="2">
    <source>
        <dbReference type="EMBL" id="KAK3792141.1"/>
    </source>
</evidence>
<accession>A0AAE1ARS5</accession>
<reference evidence="2" key="1">
    <citation type="journal article" date="2023" name="G3 (Bethesda)">
        <title>A reference genome for the long-term kleptoplast-retaining sea slug Elysia crispata morphotype clarki.</title>
        <authorList>
            <person name="Eastman K.E."/>
            <person name="Pendleton A.L."/>
            <person name="Shaikh M.A."/>
            <person name="Suttiyut T."/>
            <person name="Ogas R."/>
            <person name="Tomko P."/>
            <person name="Gavelis G."/>
            <person name="Widhalm J.R."/>
            <person name="Wisecaver J.H."/>
        </authorList>
    </citation>
    <scope>NUCLEOTIDE SEQUENCE</scope>
    <source>
        <strain evidence="2">ECLA1</strain>
    </source>
</reference>
<proteinExistence type="predicted"/>
<dbReference type="Proteomes" id="UP001283361">
    <property type="component" value="Unassembled WGS sequence"/>
</dbReference>
<organism evidence="2 3">
    <name type="scientific">Elysia crispata</name>
    <name type="common">lettuce slug</name>
    <dbReference type="NCBI Taxonomy" id="231223"/>
    <lineage>
        <taxon>Eukaryota</taxon>
        <taxon>Metazoa</taxon>
        <taxon>Spiralia</taxon>
        <taxon>Lophotrochozoa</taxon>
        <taxon>Mollusca</taxon>
        <taxon>Gastropoda</taxon>
        <taxon>Heterobranchia</taxon>
        <taxon>Euthyneura</taxon>
        <taxon>Panpulmonata</taxon>
        <taxon>Sacoglossa</taxon>
        <taxon>Placobranchoidea</taxon>
        <taxon>Plakobranchidae</taxon>
        <taxon>Elysia</taxon>
    </lineage>
</organism>
<evidence type="ECO:0000256" key="1">
    <source>
        <dbReference type="SAM" id="MobiDB-lite"/>
    </source>
</evidence>
<sequence>MRNTSSELSTEESPHANFKHWVRGGLSGEQDKKGIIRLENMLMTIEARGLERQEKRLVFLKLAGKLLAPPIGLVSGCLRPENPVSGRDGKAGTEDCIRLDAHSMKREKNSFPRSMRNTS</sequence>
<gene>
    <name evidence="2" type="ORF">RRG08_055404</name>
</gene>
<dbReference type="AlphaFoldDB" id="A0AAE1ARS5"/>
<dbReference type="EMBL" id="JAWDGP010001389">
    <property type="protein sequence ID" value="KAK3792141.1"/>
    <property type="molecule type" value="Genomic_DNA"/>
</dbReference>
<comment type="caution">
    <text evidence="2">The sequence shown here is derived from an EMBL/GenBank/DDBJ whole genome shotgun (WGS) entry which is preliminary data.</text>
</comment>